<organism evidence="1 2">
    <name type="scientific">Trichogramma brassicae</name>
    <dbReference type="NCBI Taxonomy" id="86971"/>
    <lineage>
        <taxon>Eukaryota</taxon>
        <taxon>Metazoa</taxon>
        <taxon>Ecdysozoa</taxon>
        <taxon>Arthropoda</taxon>
        <taxon>Hexapoda</taxon>
        <taxon>Insecta</taxon>
        <taxon>Pterygota</taxon>
        <taxon>Neoptera</taxon>
        <taxon>Endopterygota</taxon>
        <taxon>Hymenoptera</taxon>
        <taxon>Apocrita</taxon>
        <taxon>Proctotrupomorpha</taxon>
        <taxon>Chalcidoidea</taxon>
        <taxon>Trichogrammatidae</taxon>
        <taxon>Trichogramma</taxon>
    </lineage>
</organism>
<feature type="non-terminal residue" evidence="1">
    <location>
        <position position="83"/>
    </location>
</feature>
<protein>
    <submittedName>
        <fullName evidence="1">Uncharacterized protein</fullName>
    </submittedName>
</protein>
<gene>
    <name evidence="1" type="ORF">TBRA_LOCUS1503</name>
</gene>
<name>A0A6H5HXJ1_9HYME</name>
<proteinExistence type="predicted"/>
<evidence type="ECO:0000313" key="1">
    <source>
        <dbReference type="EMBL" id="CAB0029466.1"/>
    </source>
</evidence>
<reference evidence="1 2" key="1">
    <citation type="submission" date="2020-02" db="EMBL/GenBank/DDBJ databases">
        <authorList>
            <person name="Ferguson B K."/>
        </authorList>
    </citation>
    <scope>NUCLEOTIDE SEQUENCE [LARGE SCALE GENOMIC DNA]</scope>
</reference>
<keyword evidence="2" id="KW-1185">Reference proteome</keyword>
<dbReference type="AlphaFoldDB" id="A0A6H5HXJ1"/>
<dbReference type="EMBL" id="CADCXV010000315">
    <property type="protein sequence ID" value="CAB0029466.1"/>
    <property type="molecule type" value="Genomic_DNA"/>
</dbReference>
<dbReference type="Proteomes" id="UP000479190">
    <property type="component" value="Unassembled WGS sequence"/>
</dbReference>
<evidence type="ECO:0000313" key="2">
    <source>
        <dbReference type="Proteomes" id="UP000479190"/>
    </source>
</evidence>
<sequence>MFEYQRKMLPTATPVQMRSYGWLGAASQYKTLGIDKFCFVCGDKPRVSYIVTRSCPGTGGRPIQSHTSFPAALGYERRTVARH</sequence>
<accession>A0A6H5HXJ1</accession>